<accession>A0A077RD84</accession>
<dbReference type="EMBL" id="HG529656">
    <property type="protein sequence ID" value="CDI55654.1"/>
    <property type="molecule type" value="Genomic_DNA"/>
</dbReference>
<evidence type="ECO:0000313" key="1">
    <source>
        <dbReference type="EMBL" id="CDI55654.1"/>
    </source>
</evidence>
<proteinExistence type="predicted"/>
<dbReference type="AlphaFoldDB" id="A0A077RD84"/>
<reference evidence="1" key="1">
    <citation type="journal article" date="2014" name="Genome Biol. Evol.">
        <title>Gene Loss Rather Than Gene Gain Is Associated with a Host Jump from Monocots to Dicots in the Smut Fungus Melanopsichium pennsylvanicum.</title>
        <authorList>
            <person name="Sharma R."/>
            <person name="Mishra B."/>
            <person name="Runge F."/>
            <person name="Thines M."/>
        </authorList>
    </citation>
    <scope>NUCLEOTIDE SEQUENCE</scope>
    <source>
        <strain evidence="1">4</strain>
    </source>
</reference>
<name>A0A077RD84_9BASI</name>
<organism evidence="1">
    <name type="scientific">Melanopsichium pennsylvanicum 4</name>
    <dbReference type="NCBI Taxonomy" id="1398559"/>
    <lineage>
        <taxon>Eukaryota</taxon>
        <taxon>Fungi</taxon>
        <taxon>Dikarya</taxon>
        <taxon>Basidiomycota</taxon>
        <taxon>Ustilaginomycotina</taxon>
        <taxon>Ustilaginomycetes</taxon>
        <taxon>Ustilaginales</taxon>
        <taxon>Ustilaginaceae</taxon>
        <taxon>Melanopsichium</taxon>
    </lineage>
</organism>
<protein>
    <submittedName>
        <fullName evidence="1">Uncharacterized protein</fullName>
    </submittedName>
</protein>
<sequence length="63" mass="7354">MLEAFLRPSSQAYRLSKLGRGHEEIMQQLQKQQQHHSAPATWLGIDDHDRVALTTCQHEQSWE</sequence>